<dbReference type="InterPro" id="IPR032816">
    <property type="entry name" value="VTT_dom"/>
</dbReference>
<evidence type="ECO:0000256" key="6">
    <source>
        <dbReference type="ARBA" id="ARBA00023136"/>
    </source>
</evidence>
<sequence length="304" mass="32446">MLDGVLDTILGTIRDLDPVVRTVAAGIAILLETSILIGLVVPGDTIVLVAATGVVGPVQWLSMIAAVIVGALCGESIGFLIGRFFGPRIRDSRLGRRLGEHRWRIAERFVERRGGVAVFVSRFVPVLHSLVPLTVGMSSMSYRTFIAWTLPACALWSSVYVSVAATAALSYDEISRSLHIGGYVFVGIIIVFVVVVWAGKKLLQRLLHHELQDPGATAHDVPDDTGATADTAPARGTDLDARRTDETASAPLEIDSRQIGVDARQDRDEQSAPGTDDLEADTAGESHGSEGTATNARSSGRRRA</sequence>
<proteinExistence type="inferred from homology"/>
<dbReference type="OrthoDB" id="9813426at2"/>
<dbReference type="GO" id="GO:0005886">
    <property type="term" value="C:plasma membrane"/>
    <property type="evidence" value="ECO:0007669"/>
    <property type="project" value="UniProtKB-SubCell"/>
</dbReference>
<protein>
    <submittedName>
        <fullName evidence="10">DedA family protein</fullName>
    </submittedName>
</protein>
<evidence type="ECO:0000256" key="7">
    <source>
        <dbReference type="SAM" id="MobiDB-lite"/>
    </source>
</evidence>
<evidence type="ECO:0000313" key="11">
    <source>
        <dbReference type="Proteomes" id="UP000467240"/>
    </source>
</evidence>
<feature type="transmembrane region" description="Helical" evidence="8">
    <location>
        <begin position="145"/>
        <end position="168"/>
    </location>
</feature>
<dbReference type="Pfam" id="PF09335">
    <property type="entry name" value="VTT_dom"/>
    <property type="match status" value="1"/>
</dbReference>
<feature type="transmembrane region" description="Helical" evidence="8">
    <location>
        <begin position="180"/>
        <end position="199"/>
    </location>
</feature>
<comment type="subcellular location">
    <subcellularLocation>
        <location evidence="1">Cell membrane</location>
        <topology evidence="1">Multi-pass membrane protein</topology>
    </subcellularLocation>
</comment>
<name>A0A7J5BQM2_9MICO</name>
<feature type="domain" description="VTT" evidence="9">
    <location>
        <begin position="45"/>
        <end position="163"/>
    </location>
</feature>
<keyword evidence="11" id="KW-1185">Reference proteome</keyword>
<reference evidence="10 11" key="1">
    <citation type="submission" date="2019-09" db="EMBL/GenBank/DDBJ databases">
        <title>Phylogeny of genus Pseudoclavibacter and closely related genus.</title>
        <authorList>
            <person name="Li Y."/>
        </authorList>
    </citation>
    <scope>NUCLEOTIDE SEQUENCE [LARGE SCALE GENOMIC DNA]</scope>
    <source>
        <strain evidence="10 11">DSM 23821</strain>
    </source>
</reference>
<dbReference type="PANTHER" id="PTHR42709:SF6">
    <property type="entry name" value="UNDECAPRENYL PHOSPHATE TRANSPORTER A"/>
    <property type="match status" value="1"/>
</dbReference>
<keyword evidence="4 8" id="KW-0812">Transmembrane</keyword>
<dbReference type="RefSeq" id="WP_158040833.1">
    <property type="nucleotide sequence ID" value="NZ_JACCFV010000001.1"/>
</dbReference>
<dbReference type="AlphaFoldDB" id="A0A7J5BQM2"/>
<dbReference type="InterPro" id="IPR051311">
    <property type="entry name" value="DedA_domain"/>
</dbReference>
<dbReference type="EMBL" id="WBJZ01000012">
    <property type="protein sequence ID" value="KAB1656307.1"/>
    <property type="molecule type" value="Genomic_DNA"/>
</dbReference>
<evidence type="ECO:0000259" key="9">
    <source>
        <dbReference type="Pfam" id="PF09335"/>
    </source>
</evidence>
<feature type="transmembrane region" description="Helical" evidence="8">
    <location>
        <begin position="60"/>
        <end position="86"/>
    </location>
</feature>
<gene>
    <name evidence="10" type="ORF">F8O01_10575</name>
</gene>
<evidence type="ECO:0000256" key="3">
    <source>
        <dbReference type="ARBA" id="ARBA00022475"/>
    </source>
</evidence>
<evidence type="ECO:0000256" key="8">
    <source>
        <dbReference type="SAM" id="Phobius"/>
    </source>
</evidence>
<dbReference type="Proteomes" id="UP000467240">
    <property type="component" value="Unassembled WGS sequence"/>
</dbReference>
<keyword evidence="5 8" id="KW-1133">Transmembrane helix</keyword>
<feature type="region of interest" description="Disordered" evidence="7">
    <location>
        <begin position="216"/>
        <end position="304"/>
    </location>
</feature>
<keyword evidence="3" id="KW-1003">Cell membrane</keyword>
<accession>A0A7J5BQM2</accession>
<feature type="transmembrane region" description="Helical" evidence="8">
    <location>
        <begin position="19"/>
        <end position="40"/>
    </location>
</feature>
<feature type="compositionally biased region" description="Basic and acidic residues" evidence="7">
    <location>
        <begin position="237"/>
        <end position="246"/>
    </location>
</feature>
<comment type="caution">
    <text evidence="10">The sequence shown here is derived from an EMBL/GenBank/DDBJ whole genome shotgun (WGS) entry which is preliminary data.</text>
</comment>
<evidence type="ECO:0000313" key="10">
    <source>
        <dbReference type="EMBL" id="KAB1656307.1"/>
    </source>
</evidence>
<evidence type="ECO:0000256" key="5">
    <source>
        <dbReference type="ARBA" id="ARBA00022989"/>
    </source>
</evidence>
<evidence type="ECO:0000256" key="1">
    <source>
        <dbReference type="ARBA" id="ARBA00004651"/>
    </source>
</evidence>
<dbReference type="PANTHER" id="PTHR42709">
    <property type="entry name" value="ALKALINE PHOSPHATASE LIKE PROTEIN"/>
    <property type="match status" value="1"/>
</dbReference>
<evidence type="ECO:0000256" key="2">
    <source>
        <dbReference type="ARBA" id="ARBA00010792"/>
    </source>
</evidence>
<feature type="compositionally biased region" description="Low complexity" evidence="7">
    <location>
        <begin position="224"/>
        <end position="236"/>
    </location>
</feature>
<organism evidence="10 11">
    <name type="scientific">Pseudoclavibacter chungangensis</name>
    <dbReference type="NCBI Taxonomy" id="587635"/>
    <lineage>
        <taxon>Bacteria</taxon>
        <taxon>Bacillati</taxon>
        <taxon>Actinomycetota</taxon>
        <taxon>Actinomycetes</taxon>
        <taxon>Micrococcales</taxon>
        <taxon>Microbacteriaceae</taxon>
        <taxon>Pseudoclavibacter</taxon>
    </lineage>
</organism>
<evidence type="ECO:0000256" key="4">
    <source>
        <dbReference type="ARBA" id="ARBA00022692"/>
    </source>
</evidence>
<keyword evidence="6 8" id="KW-0472">Membrane</keyword>
<feature type="compositionally biased region" description="Polar residues" evidence="7">
    <location>
        <begin position="289"/>
        <end position="298"/>
    </location>
</feature>
<comment type="similarity">
    <text evidence="2">Belongs to the DedA family.</text>
</comment>